<protein>
    <recommendedName>
        <fullName evidence="3">WD-40 repeat protein</fullName>
    </recommendedName>
</protein>
<dbReference type="HOGENOM" id="CLU_523399_0_0_2"/>
<evidence type="ECO:0000313" key="1">
    <source>
        <dbReference type="EMBL" id="ABU81602.1"/>
    </source>
</evidence>
<name>A8A9K0_IGNH4</name>
<organism evidence="1 2">
    <name type="scientific">Ignicoccus hospitalis (strain KIN4/I / DSM 18386 / JCM 14125)</name>
    <dbReference type="NCBI Taxonomy" id="453591"/>
    <lineage>
        <taxon>Archaea</taxon>
        <taxon>Thermoproteota</taxon>
        <taxon>Thermoprotei</taxon>
        <taxon>Desulfurococcales</taxon>
        <taxon>Desulfurococcaceae</taxon>
        <taxon>Ignicoccus</taxon>
    </lineage>
</organism>
<dbReference type="EMBL" id="CP000816">
    <property type="protein sequence ID" value="ABU81602.1"/>
    <property type="molecule type" value="Genomic_DNA"/>
</dbReference>
<dbReference type="InterPro" id="IPR011047">
    <property type="entry name" value="Quinoprotein_ADH-like_sf"/>
</dbReference>
<evidence type="ECO:0000313" key="2">
    <source>
        <dbReference type="Proteomes" id="UP000000262"/>
    </source>
</evidence>
<dbReference type="Gene3D" id="2.130.10.10">
    <property type="entry name" value="YVTN repeat-like/Quinoprotein amine dehydrogenase"/>
    <property type="match status" value="1"/>
</dbReference>
<dbReference type="RefSeq" id="WP_011998454.1">
    <property type="nucleotide sequence ID" value="NC_009776.1"/>
</dbReference>
<keyword evidence="2" id="KW-1185">Reference proteome</keyword>
<dbReference type="OrthoDB" id="383541at2157"/>
<accession>A8A9K0</accession>
<evidence type="ECO:0008006" key="3">
    <source>
        <dbReference type="Google" id="ProtNLM"/>
    </source>
</evidence>
<dbReference type="AlphaFoldDB" id="A8A9K0"/>
<reference evidence="1 2" key="1">
    <citation type="journal article" date="2008" name="Genome Biol.">
        <title>A genomic analysis of the archaeal system Ignicoccus hospitalis-Nanoarchaeum equitans.</title>
        <authorList>
            <person name="Podar M."/>
            <person name="Anderson I."/>
            <person name="Makarova K.S."/>
            <person name="Elkins J.G."/>
            <person name="Ivanova N."/>
            <person name="Wall M.A."/>
            <person name="Lykidis A."/>
            <person name="Mavromatis K."/>
            <person name="Sun H."/>
            <person name="Hudson M.E."/>
            <person name="Chen W."/>
            <person name="Deciu C."/>
            <person name="Hutchison D."/>
            <person name="Eads J.R."/>
            <person name="Anderson A."/>
            <person name="Fernandes F."/>
            <person name="Szeto E."/>
            <person name="Lapidus A."/>
            <person name="Kyrpides N.C."/>
            <person name="Saier M.H.Jr."/>
            <person name="Richardson P.M."/>
            <person name="Rachel R."/>
            <person name="Huber H."/>
            <person name="Eisen J.A."/>
            <person name="Koonin E.V."/>
            <person name="Keller M."/>
            <person name="Stetter K.O."/>
        </authorList>
    </citation>
    <scope>NUCLEOTIDE SEQUENCE [LARGE SCALE GENOMIC DNA]</scope>
    <source>
        <strain evidence="2">KIN4/I / DSM 18386 / JCM 14125</strain>
    </source>
</reference>
<dbReference type="GeneID" id="5563138"/>
<dbReference type="InterPro" id="IPR015943">
    <property type="entry name" value="WD40/YVTN_repeat-like_dom_sf"/>
</dbReference>
<gene>
    <name evidence="1" type="ordered locus">Igni_0419</name>
</gene>
<dbReference type="eggNOG" id="arCOG02491">
    <property type="taxonomic scope" value="Archaea"/>
</dbReference>
<proteinExistence type="predicted"/>
<dbReference type="KEGG" id="iho:Igni_0419"/>
<dbReference type="SUPFAM" id="SSF50998">
    <property type="entry name" value="Quinoprotein alcohol dehydrogenase-like"/>
    <property type="match status" value="1"/>
</dbReference>
<dbReference type="Proteomes" id="UP000000262">
    <property type="component" value="Chromosome"/>
</dbReference>
<sequence length="520" mass="57750">MMSVKRLKVRLLTPPEDVSWGPKYIATALGSKGFQIVEPHEGKIVLDKPEPPVHSVLWSSQGTLYLGTEDKIIVLDRNLEKKYSFEVPSQVEHMVETKDKKVLAVGEGWLAKIEGKGIEIFNVGYSVWRVAGKGEFVALGSKDGRLLIFDLNKGKVIWSADFQSIITGLSWGPFLLASDASGHIYSINTKDETFEFKVLAKYKNVSDLMWNPKGDEIVVSISSEKRLAFLNQLGSEVSSVDLEGTPTSLDYSPTSIEVVVVLENGELETVATPKAGKVVEELVKASKCIKEGKVVCEALEKALWRTIGMLAPDVNVDEFYALKQLGEKMPELLVCLQKRITDLRKVIRNIITLEDVVEVLKGGCERFERWLDTIVNNATCIVKLSEELEKLFDIASADLLAAQVPTSVHLAEQMGCERALELVKCAIKTYKKMKDVWDAEEELGISLPPPGEVVVYLFLVGDCEEVYQKVSRLSELKELARQKAAEGDVESVIKIVREANAIAEELREKVETALPEGILE</sequence>
<dbReference type="STRING" id="453591.Igni_0419"/>